<keyword evidence="2" id="KW-1185">Reference proteome</keyword>
<accession>A0A4R4Q9X7</accession>
<dbReference type="EMBL" id="SMKA01000026">
    <property type="protein sequence ID" value="TDC32094.1"/>
    <property type="molecule type" value="Genomic_DNA"/>
</dbReference>
<evidence type="ECO:0000313" key="1">
    <source>
        <dbReference type="EMBL" id="TDC32094.1"/>
    </source>
</evidence>
<proteinExistence type="predicted"/>
<sequence>MERAVSPVVRYPHMRLEVIAAMRSLSDRRHGEVQWGRVEEGVSYYDDLTLNVHTLYDDSMVLPEPSEAVPDVLHQEEVPAFRDLGRVLGPMLQDLGDRPDADYLSDPRWSDVVRAAQAALEVMRARDEMDSNMSSPS</sequence>
<evidence type="ECO:0000313" key="2">
    <source>
        <dbReference type="Proteomes" id="UP000295075"/>
    </source>
</evidence>
<name>A0A4R4Q9X7_9ACTN</name>
<organism evidence="1 2">
    <name type="scientific">Kribbella albertanoniae</name>
    <dbReference type="NCBI Taxonomy" id="1266829"/>
    <lineage>
        <taxon>Bacteria</taxon>
        <taxon>Bacillati</taxon>
        <taxon>Actinomycetota</taxon>
        <taxon>Actinomycetes</taxon>
        <taxon>Propionibacteriales</taxon>
        <taxon>Kribbellaceae</taxon>
        <taxon>Kribbella</taxon>
    </lineage>
</organism>
<gene>
    <name evidence="1" type="ORF">E1261_09315</name>
</gene>
<dbReference type="OrthoDB" id="8454954at2"/>
<dbReference type="AlphaFoldDB" id="A0A4R4Q9X7"/>
<dbReference type="Proteomes" id="UP000295075">
    <property type="component" value="Unassembled WGS sequence"/>
</dbReference>
<protein>
    <submittedName>
        <fullName evidence="1">Uncharacterized protein</fullName>
    </submittedName>
</protein>
<dbReference type="InterPro" id="IPR057705">
    <property type="entry name" value="DUF7945"/>
</dbReference>
<comment type="caution">
    <text evidence="1">The sequence shown here is derived from an EMBL/GenBank/DDBJ whole genome shotgun (WGS) entry which is preliminary data.</text>
</comment>
<reference evidence="1 2" key="1">
    <citation type="submission" date="2019-03" db="EMBL/GenBank/DDBJ databases">
        <title>Draft genome sequences of novel Actinobacteria.</title>
        <authorList>
            <person name="Sahin N."/>
            <person name="Ay H."/>
            <person name="Saygin H."/>
        </authorList>
    </citation>
    <scope>NUCLEOTIDE SEQUENCE [LARGE SCALE GENOMIC DNA]</scope>
    <source>
        <strain evidence="1 2">JCM 30547</strain>
    </source>
</reference>
<dbReference type="NCBIfam" id="NF047838">
    <property type="entry name" value="SCO4402_fam"/>
    <property type="match status" value="1"/>
</dbReference>
<dbReference type="Pfam" id="PF25656">
    <property type="entry name" value="DUF7945"/>
    <property type="match status" value="1"/>
</dbReference>